<protein>
    <submittedName>
        <fullName evidence="2">Uncharacterized protein</fullName>
    </submittedName>
</protein>
<dbReference type="EMBL" id="BORR01000006">
    <property type="protein sequence ID" value="GIO37057.1"/>
    <property type="molecule type" value="Genomic_DNA"/>
</dbReference>
<evidence type="ECO:0000256" key="1">
    <source>
        <dbReference type="SAM" id="Phobius"/>
    </source>
</evidence>
<comment type="caution">
    <text evidence="2">The sequence shown here is derived from an EMBL/GenBank/DDBJ whole genome shotgun (WGS) entry which is preliminary data.</text>
</comment>
<keyword evidence="1" id="KW-0812">Transmembrane</keyword>
<gene>
    <name evidence="2" type="ORF">J41TS12_19180</name>
</gene>
<evidence type="ECO:0000313" key="2">
    <source>
        <dbReference type="EMBL" id="GIO37057.1"/>
    </source>
</evidence>
<keyword evidence="3" id="KW-1185">Reference proteome</keyword>
<keyword evidence="1" id="KW-1133">Transmembrane helix</keyword>
<sequence length="61" mass="6825">MLKILRRGTLPSMESLSCMKMVISSGQLILYVTPYIYYFIDDSSGLLCAGKSQTSHGLLRH</sequence>
<proteinExistence type="predicted"/>
<evidence type="ECO:0000313" key="3">
    <source>
        <dbReference type="Proteomes" id="UP000681162"/>
    </source>
</evidence>
<feature type="transmembrane region" description="Helical" evidence="1">
    <location>
        <begin position="21"/>
        <end position="40"/>
    </location>
</feature>
<dbReference type="Proteomes" id="UP000681162">
    <property type="component" value="Unassembled WGS sequence"/>
</dbReference>
<dbReference type="AlphaFoldDB" id="A0A919XUU0"/>
<reference evidence="2 3" key="1">
    <citation type="submission" date="2021-03" db="EMBL/GenBank/DDBJ databases">
        <title>Antimicrobial resistance genes in bacteria isolated from Japanese honey, and their potential for conferring macrolide and lincosamide resistance in the American foulbrood pathogen Paenibacillus larvae.</title>
        <authorList>
            <person name="Okamoto M."/>
            <person name="Kumagai M."/>
            <person name="Kanamori H."/>
            <person name="Takamatsu D."/>
        </authorList>
    </citation>
    <scope>NUCLEOTIDE SEQUENCE [LARGE SCALE GENOMIC DNA]</scope>
    <source>
        <strain evidence="2 3">J41TS12</strain>
    </source>
</reference>
<keyword evidence="1" id="KW-0472">Membrane</keyword>
<name>A0A919XUU0_9BACL</name>
<organism evidence="2 3">
    <name type="scientific">Paenibacillus antibioticophila</name>
    <dbReference type="NCBI Taxonomy" id="1274374"/>
    <lineage>
        <taxon>Bacteria</taxon>
        <taxon>Bacillati</taxon>
        <taxon>Bacillota</taxon>
        <taxon>Bacilli</taxon>
        <taxon>Bacillales</taxon>
        <taxon>Paenibacillaceae</taxon>
        <taxon>Paenibacillus</taxon>
    </lineage>
</organism>
<accession>A0A919XUU0</accession>